<dbReference type="PaxDb" id="4577-GRMZM2G150167_P01"/>
<dbReference type="InParanoid" id="A0A1D6MQD0"/>
<evidence type="ECO:0000313" key="2">
    <source>
        <dbReference type="EMBL" id="ONM31220.1"/>
    </source>
</evidence>
<reference evidence="2" key="1">
    <citation type="submission" date="2015-12" db="EMBL/GenBank/DDBJ databases">
        <title>Update maize B73 reference genome by single molecule sequencing technologies.</title>
        <authorList>
            <consortium name="Maize Genome Sequencing Project"/>
            <person name="Ware D."/>
        </authorList>
    </citation>
    <scope>NUCLEOTIDE SEQUENCE [LARGE SCALE GENOMIC DNA]</scope>
    <source>
        <tissue evidence="2">Seedling</tissue>
    </source>
</reference>
<dbReference type="Pfam" id="PF13409">
    <property type="entry name" value="GST_N_2"/>
    <property type="match status" value="1"/>
</dbReference>
<dbReference type="Gene3D" id="1.20.1050.10">
    <property type="match status" value="1"/>
</dbReference>
<dbReference type="GO" id="GO:0004364">
    <property type="term" value="F:glutathione transferase activity"/>
    <property type="evidence" value="ECO:0007669"/>
    <property type="project" value="InterPro"/>
</dbReference>
<keyword evidence="2" id="KW-0808">Transferase</keyword>
<accession>A0A1D6MQD0</accession>
<dbReference type="FunFam" id="3.40.30.10:FF:000198">
    <property type="entry name" value="Glutathione S-transferase family protein"/>
    <property type="match status" value="1"/>
</dbReference>
<dbReference type="eggNOG" id="KOG2903">
    <property type="taxonomic scope" value="Eukaryota"/>
</dbReference>
<dbReference type="EMBL" id="CM007649">
    <property type="protein sequence ID" value="ONM31220.1"/>
    <property type="molecule type" value="Genomic_DNA"/>
</dbReference>
<dbReference type="PANTHER" id="PTHR32419:SF6">
    <property type="entry name" value="GLUTATHIONE S-TRANSFERASE OMEGA-LIKE 1-RELATED"/>
    <property type="match status" value="1"/>
</dbReference>
<feature type="non-terminal residue" evidence="2">
    <location>
        <position position="221"/>
    </location>
</feature>
<dbReference type="STRING" id="4577.A0A1D6MQD0"/>
<dbReference type="Gene3D" id="3.40.30.10">
    <property type="entry name" value="Glutaredoxin"/>
    <property type="match status" value="1"/>
</dbReference>
<dbReference type="InterPro" id="IPR016639">
    <property type="entry name" value="GST_Omega/GSH"/>
</dbReference>
<evidence type="ECO:0000259" key="1">
    <source>
        <dbReference type="Pfam" id="PF13409"/>
    </source>
</evidence>
<dbReference type="SMR" id="A0A1D6MQD0"/>
<name>A0A1D6MQD0_MAIZE</name>
<organism evidence="2">
    <name type="scientific">Zea mays</name>
    <name type="common">Maize</name>
    <dbReference type="NCBI Taxonomy" id="4577"/>
    <lineage>
        <taxon>Eukaryota</taxon>
        <taxon>Viridiplantae</taxon>
        <taxon>Streptophyta</taxon>
        <taxon>Embryophyta</taxon>
        <taxon>Tracheophyta</taxon>
        <taxon>Spermatophyta</taxon>
        <taxon>Magnoliopsida</taxon>
        <taxon>Liliopsida</taxon>
        <taxon>Poales</taxon>
        <taxon>Poaceae</taxon>
        <taxon>PACMAD clade</taxon>
        <taxon>Panicoideae</taxon>
        <taxon>Andropogonodae</taxon>
        <taxon>Andropogoneae</taxon>
        <taxon>Tripsacinae</taxon>
        <taxon>Zea</taxon>
    </lineage>
</organism>
<dbReference type="PANTHER" id="PTHR32419">
    <property type="entry name" value="GLUTATHIONYL-HYDROQUINONE REDUCTASE"/>
    <property type="match status" value="1"/>
</dbReference>
<sequence>MRAREMNARSALDEVTDTGAFGRSPSTFRSSVSRDRRFPAVAGRYHLYVSYACPWASRCLAFLKLKGLDHAIGVTVVKPIFERTKESDEHLGWVFPAADDEEPGAEPDLLNGARSVRELYEIARSNYAGKPTVPVPWDKQLKTVVNNESSEIIRMLNDEFNGITRNPGLDLYPAHLRASIDEANELVYDAINNDVYKCGFAKKKDDRVLVPDLGSLTSIHD</sequence>
<dbReference type="AlphaFoldDB" id="A0A1D6MQD0"/>
<dbReference type="InterPro" id="IPR036249">
    <property type="entry name" value="Thioredoxin-like_sf"/>
</dbReference>
<dbReference type="eggNOG" id="KOG1737">
    <property type="taxonomic scope" value="Eukaryota"/>
</dbReference>
<dbReference type="SUPFAM" id="SSF52833">
    <property type="entry name" value="Thioredoxin-like"/>
    <property type="match status" value="1"/>
</dbReference>
<dbReference type="ExpressionAtlas" id="A0A1D6MQD0">
    <property type="expression patterns" value="baseline"/>
</dbReference>
<protein>
    <submittedName>
        <fullName evidence="2">Glutathione S-transferase family protein</fullName>
    </submittedName>
</protein>
<dbReference type="InterPro" id="IPR004045">
    <property type="entry name" value="Glutathione_S-Trfase_N"/>
</dbReference>
<gene>
    <name evidence="2" type="ORF">ZEAMMB73_Zm00001d040359</name>
</gene>
<feature type="domain" description="GST N-terminal" evidence="1">
    <location>
        <begin position="52"/>
        <end position="158"/>
    </location>
</feature>
<proteinExistence type="predicted"/>